<dbReference type="PANTHER" id="PTHR48011:SF51">
    <property type="entry name" value="PROTEIN KINASE SUPERFAMILY PROTEIN"/>
    <property type="match status" value="1"/>
</dbReference>
<reference evidence="3" key="1">
    <citation type="submission" date="2021-10" db="EMBL/GenBank/DDBJ databases">
        <authorList>
            <person name="Piombo E."/>
        </authorList>
    </citation>
    <scope>NUCLEOTIDE SEQUENCE</scope>
</reference>
<dbReference type="GO" id="GO:0004672">
    <property type="term" value="F:protein kinase activity"/>
    <property type="evidence" value="ECO:0007669"/>
    <property type="project" value="InterPro"/>
</dbReference>
<dbReference type="InterPro" id="IPR011009">
    <property type="entry name" value="Kinase-like_dom_sf"/>
</dbReference>
<protein>
    <recommendedName>
        <fullName evidence="2">Protein kinase domain-containing protein</fullName>
    </recommendedName>
</protein>
<feature type="compositionally biased region" description="Polar residues" evidence="1">
    <location>
        <begin position="503"/>
        <end position="523"/>
    </location>
</feature>
<sequence>MDQLENQYDTFLDYLEDKYEWGTTCQGDRKRLVPCSALKEYWTPKKIRELLTAASINEPSPLVIRNRFLLVISILCFTRYIKLLPRLVSESQDDRRLPWEGIPGRVQDDHNFDRLNKFLNSQWRFCPALIVGPFAPAGDLNLHIDTILAFRTTESTEQGQGREQNVHTMEVLQGAHSHLSTDNHLIPKYVVVKSFPPHLRDEYLNEKESYSVLKHNTPNVTRLLGSYSWLSEQKQRTGNLILEHAEHGSLLDFFEKKSPPYKPDEISSLWTGIAGIAKGIECIHARKGLHLDLKPANVVVSSGDDPRNKFSFIFKIIDLEYSYFDAQEPGPNGSKTARVVDRKTSKTYAPPELVLGDEITYDVGLEVDLWSLGCIIVECAIWISLRERGRLDFIEGRTEETSSLSDYAKSGRGDCFHDGRDILGCVRDFGQRIRDHGRRGDETTPKIFDLALRELLVEKDKRQPARSIYSAMKPIIDTEPNRRATSLPGPTNGVLTTRHGSITGQPMVASPTSEQEHASSYTSRVDLEARSPVSKSNLVSTAEHGLSRKERKKSVPTIDDVSEWIVKKKINGNTPELPGWERVRAQLNGRDFIFVIDNSRTMQAYEDQVKNFVHCLAYLAKRLDPDGAEIMCTSDPMNRAKFKHATGHSNFVTENFSRGRGESCNMEFALEQALGPIGDQLQNSASKSSTGRTSWRSLPGRLTGRMKPVTVVVFTDGIWGFSLGGGAENPIKALTSKIIGHGVSRSTVAIQFLRFGSSPDGERRLKFLDDDLPNNDRNSRIDIVDTKPVTESIWDILIGPVDEHVDGTARHSSSP</sequence>
<dbReference type="InterPro" id="IPR000719">
    <property type="entry name" value="Prot_kinase_dom"/>
</dbReference>
<keyword evidence="4" id="KW-1185">Reference proteome</keyword>
<evidence type="ECO:0000313" key="3">
    <source>
        <dbReference type="EMBL" id="CAH0051023.1"/>
    </source>
</evidence>
<dbReference type="SMART" id="SM00220">
    <property type="entry name" value="S_TKc"/>
    <property type="match status" value="1"/>
</dbReference>
<dbReference type="EMBL" id="CABFOC020000039">
    <property type="protein sequence ID" value="CAH0051023.1"/>
    <property type="molecule type" value="Genomic_DNA"/>
</dbReference>
<dbReference type="GO" id="GO:0007165">
    <property type="term" value="P:signal transduction"/>
    <property type="evidence" value="ECO:0007669"/>
    <property type="project" value="TreeGrafter"/>
</dbReference>
<dbReference type="GO" id="GO:0005524">
    <property type="term" value="F:ATP binding"/>
    <property type="evidence" value="ECO:0007669"/>
    <property type="project" value="InterPro"/>
</dbReference>
<evidence type="ECO:0000256" key="1">
    <source>
        <dbReference type="SAM" id="MobiDB-lite"/>
    </source>
</evidence>
<dbReference type="AlphaFoldDB" id="A0A9P0EKK5"/>
<evidence type="ECO:0000259" key="2">
    <source>
        <dbReference type="PROSITE" id="PS50011"/>
    </source>
</evidence>
<gene>
    <name evidence="3" type="ORF">CSOL1703_00015918</name>
</gene>
<name>A0A9P0EKK5_9HYPO</name>
<feature type="region of interest" description="Disordered" evidence="1">
    <location>
        <begin position="503"/>
        <end position="554"/>
    </location>
</feature>
<dbReference type="SUPFAM" id="SSF56112">
    <property type="entry name" value="Protein kinase-like (PK-like)"/>
    <property type="match status" value="1"/>
</dbReference>
<organism evidence="3 4">
    <name type="scientific">Clonostachys solani</name>
    <dbReference type="NCBI Taxonomy" id="160281"/>
    <lineage>
        <taxon>Eukaryota</taxon>
        <taxon>Fungi</taxon>
        <taxon>Dikarya</taxon>
        <taxon>Ascomycota</taxon>
        <taxon>Pezizomycotina</taxon>
        <taxon>Sordariomycetes</taxon>
        <taxon>Hypocreomycetidae</taxon>
        <taxon>Hypocreales</taxon>
        <taxon>Bionectriaceae</taxon>
        <taxon>Clonostachys</taxon>
    </lineage>
</organism>
<dbReference type="Pfam" id="PF00069">
    <property type="entry name" value="Pkinase"/>
    <property type="match status" value="1"/>
</dbReference>
<feature type="domain" description="Protein kinase" evidence="2">
    <location>
        <begin position="152"/>
        <end position="476"/>
    </location>
</feature>
<dbReference type="OrthoDB" id="9992527at2759"/>
<evidence type="ECO:0000313" key="4">
    <source>
        <dbReference type="Proteomes" id="UP000775872"/>
    </source>
</evidence>
<accession>A0A9P0EKK5</accession>
<dbReference type="Proteomes" id="UP000775872">
    <property type="component" value="Unassembled WGS sequence"/>
</dbReference>
<comment type="caution">
    <text evidence="3">The sequence shown here is derived from an EMBL/GenBank/DDBJ whole genome shotgun (WGS) entry which is preliminary data.</text>
</comment>
<dbReference type="PANTHER" id="PTHR48011">
    <property type="entry name" value="CCR4-NOT TRANSCRIPTIONAL COMPLEX SUBUNIT CAF120-RELATED"/>
    <property type="match status" value="1"/>
</dbReference>
<proteinExistence type="predicted"/>
<dbReference type="Gene3D" id="1.10.510.10">
    <property type="entry name" value="Transferase(Phosphotransferase) domain 1"/>
    <property type="match status" value="1"/>
</dbReference>
<dbReference type="InterPro" id="IPR052751">
    <property type="entry name" value="Plant_MAPKKK"/>
</dbReference>
<dbReference type="PROSITE" id="PS50011">
    <property type="entry name" value="PROTEIN_KINASE_DOM"/>
    <property type="match status" value="1"/>
</dbReference>
<dbReference type="CDD" id="cd00180">
    <property type="entry name" value="PKc"/>
    <property type="match status" value="1"/>
</dbReference>